<name>A0ABS2MWL5_9BACI</name>
<dbReference type="SUPFAM" id="SSF52283">
    <property type="entry name" value="Formate/glycerate dehydrogenase catalytic domain-like"/>
    <property type="match status" value="1"/>
</dbReference>
<dbReference type="RefSeq" id="WP_204497524.1">
    <property type="nucleotide sequence ID" value="NZ_JAFBDR010000002.1"/>
</dbReference>
<accession>A0ABS2MWL5</accession>
<evidence type="ECO:0000256" key="2">
    <source>
        <dbReference type="ARBA" id="ARBA00023002"/>
    </source>
</evidence>
<evidence type="ECO:0000313" key="8">
    <source>
        <dbReference type="Proteomes" id="UP001296943"/>
    </source>
</evidence>
<evidence type="ECO:0000256" key="3">
    <source>
        <dbReference type="ARBA" id="ARBA00023027"/>
    </source>
</evidence>
<evidence type="ECO:0000256" key="1">
    <source>
        <dbReference type="ARBA" id="ARBA00005854"/>
    </source>
</evidence>
<keyword evidence="8" id="KW-1185">Reference proteome</keyword>
<comment type="similarity">
    <text evidence="1 4">Belongs to the D-isomer specific 2-hydroxyacid dehydrogenase family.</text>
</comment>
<dbReference type="SUPFAM" id="SSF51735">
    <property type="entry name" value="NAD(P)-binding Rossmann-fold domains"/>
    <property type="match status" value="1"/>
</dbReference>
<gene>
    <name evidence="7" type="ORF">JOC48_000568</name>
</gene>
<dbReference type="PANTHER" id="PTHR43333">
    <property type="entry name" value="2-HACID_DH_C DOMAIN-CONTAINING PROTEIN"/>
    <property type="match status" value="1"/>
</dbReference>
<proteinExistence type="inferred from homology"/>
<comment type="caution">
    <text evidence="7">The sequence shown here is derived from an EMBL/GenBank/DDBJ whole genome shotgun (WGS) entry which is preliminary data.</text>
</comment>
<dbReference type="Pfam" id="PF00389">
    <property type="entry name" value="2-Hacid_dh"/>
    <property type="match status" value="1"/>
</dbReference>
<dbReference type="Proteomes" id="UP001296943">
    <property type="component" value="Unassembled WGS sequence"/>
</dbReference>
<reference evidence="7 8" key="1">
    <citation type="submission" date="2021-01" db="EMBL/GenBank/DDBJ databases">
        <title>Genomic Encyclopedia of Type Strains, Phase IV (KMG-IV): sequencing the most valuable type-strain genomes for metagenomic binning, comparative biology and taxonomic classification.</title>
        <authorList>
            <person name="Goeker M."/>
        </authorList>
    </citation>
    <scope>NUCLEOTIDE SEQUENCE [LARGE SCALE GENOMIC DNA]</scope>
    <source>
        <strain evidence="7 8">DSM 23711</strain>
    </source>
</reference>
<dbReference type="InterPro" id="IPR006139">
    <property type="entry name" value="D-isomer_2_OHA_DH_cat_dom"/>
</dbReference>
<keyword evidence="3" id="KW-0520">NAD</keyword>
<dbReference type="PANTHER" id="PTHR43333:SF1">
    <property type="entry name" value="D-ISOMER SPECIFIC 2-HYDROXYACID DEHYDROGENASE NAD-BINDING DOMAIN-CONTAINING PROTEIN"/>
    <property type="match status" value="1"/>
</dbReference>
<sequence>MKLVSTFSFSPEQIQEMEAKGVQVNQLDSEQALIDSMEYADADIIIANHRTLQKDFLEQCKQVKWVQVAHIGIERLPMDYLQERGIIVINARGGMGVPISEDILCKMLMLSRKSATVMKNQFDCSWSKVGGFINLSGKTVGIIGTGDVGTETAKRAKAFGMKTIGINTDGRQLPEFDRIYKPEEINDVIARSDFNVLTLPLTDKTKNLIDEEQFKLMKPQSYLINISRGALINEDILLAYLKDNKIAGAALDVFVDEFKLGYLPKESAFWGLDNIIITPHCAGSGDGFKQRFSKVFLSNLDCFVEGKTEQMVNVREFGKGY</sequence>
<dbReference type="EMBL" id="JAFBDR010000002">
    <property type="protein sequence ID" value="MBM7570090.1"/>
    <property type="molecule type" value="Genomic_DNA"/>
</dbReference>
<feature type="domain" description="D-isomer specific 2-hydroxyacid dehydrogenase NAD-binding" evidence="6">
    <location>
        <begin position="106"/>
        <end position="282"/>
    </location>
</feature>
<evidence type="ECO:0000313" key="7">
    <source>
        <dbReference type="EMBL" id="MBM7570090.1"/>
    </source>
</evidence>
<feature type="domain" description="D-isomer specific 2-hydroxyacid dehydrogenase catalytic" evidence="5">
    <location>
        <begin position="9"/>
        <end position="95"/>
    </location>
</feature>
<keyword evidence="2 4" id="KW-0560">Oxidoreductase</keyword>
<dbReference type="InterPro" id="IPR036291">
    <property type="entry name" value="NAD(P)-bd_dom_sf"/>
</dbReference>
<organism evidence="7 8">
    <name type="scientific">Aquibacillus albus</name>
    <dbReference type="NCBI Taxonomy" id="1168171"/>
    <lineage>
        <taxon>Bacteria</taxon>
        <taxon>Bacillati</taxon>
        <taxon>Bacillota</taxon>
        <taxon>Bacilli</taxon>
        <taxon>Bacillales</taxon>
        <taxon>Bacillaceae</taxon>
        <taxon>Aquibacillus</taxon>
    </lineage>
</organism>
<dbReference type="Gene3D" id="3.40.50.720">
    <property type="entry name" value="NAD(P)-binding Rossmann-like Domain"/>
    <property type="match status" value="2"/>
</dbReference>
<dbReference type="Pfam" id="PF02826">
    <property type="entry name" value="2-Hacid_dh_C"/>
    <property type="match status" value="1"/>
</dbReference>
<evidence type="ECO:0000259" key="5">
    <source>
        <dbReference type="Pfam" id="PF00389"/>
    </source>
</evidence>
<evidence type="ECO:0000259" key="6">
    <source>
        <dbReference type="Pfam" id="PF02826"/>
    </source>
</evidence>
<dbReference type="InterPro" id="IPR006140">
    <property type="entry name" value="D-isomer_DH_NAD-bd"/>
</dbReference>
<evidence type="ECO:0000256" key="4">
    <source>
        <dbReference type="RuleBase" id="RU003719"/>
    </source>
</evidence>
<protein>
    <submittedName>
        <fullName evidence="7">Phosphoglycerate dehydrogenase-like enzyme</fullName>
    </submittedName>
</protein>